<keyword evidence="1" id="KW-0472">Membrane</keyword>
<evidence type="ECO:0000313" key="3">
    <source>
        <dbReference type="Proteomes" id="UP000258127"/>
    </source>
</evidence>
<organism evidence="2 3">
    <name type="scientific">Pseudomonas parafulva</name>
    <dbReference type="NCBI Taxonomy" id="157782"/>
    <lineage>
        <taxon>Bacteria</taxon>
        <taxon>Pseudomonadati</taxon>
        <taxon>Pseudomonadota</taxon>
        <taxon>Gammaproteobacteria</taxon>
        <taxon>Pseudomonadales</taxon>
        <taxon>Pseudomonadaceae</taxon>
        <taxon>Pseudomonas</taxon>
    </lineage>
</organism>
<keyword evidence="1" id="KW-0812">Transmembrane</keyword>
<evidence type="ECO:0000313" key="2">
    <source>
        <dbReference type="EMBL" id="AXO88489.1"/>
    </source>
</evidence>
<feature type="transmembrane region" description="Helical" evidence="1">
    <location>
        <begin position="24"/>
        <end position="43"/>
    </location>
</feature>
<keyword evidence="1" id="KW-1133">Transmembrane helix</keyword>
<dbReference type="EMBL" id="CP031641">
    <property type="protein sequence ID" value="AXO88489.1"/>
    <property type="molecule type" value="Genomic_DNA"/>
</dbReference>
<gene>
    <name evidence="2" type="ORF">DZC75_10960</name>
</gene>
<dbReference type="AlphaFoldDB" id="A0AAI8K948"/>
<protein>
    <submittedName>
        <fullName evidence="2">Uncharacterized protein</fullName>
    </submittedName>
</protein>
<keyword evidence="3" id="KW-1185">Reference proteome</keyword>
<dbReference type="Proteomes" id="UP000258127">
    <property type="component" value="Chromosome"/>
</dbReference>
<accession>A0AAI8K948</accession>
<sequence length="77" mass="8203">MEGLDFLRINRGWDFVAGLVLGDYPVALVGLSHLFALTATPFFSWKKGGQKPLAPASGPFAALRGSLAPVALRGYRA</sequence>
<reference evidence="2 3" key="1">
    <citation type="submission" date="2018-08" db="EMBL/GenBank/DDBJ databases">
        <authorList>
            <person name="Lee Y."/>
            <person name="Kakembo D."/>
        </authorList>
    </citation>
    <scope>NUCLEOTIDE SEQUENCE [LARGE SCALE GENOMIC DNA]</scope>
    <source>
        <strain evidence="2 3">JBCS1880</strain>
    </source>
</reference>
<evidence type="ECO:0000256" key="1">
    <source>
        <dbReference type="SAM" id="Phobius"/>
    </source>
</evidence>
<name>A0AAI8K948_9PSED</name>
<proteinExistence type="predicted"/>